<keyword evidence="2" id="KW-1185">Reference proteome</keyword>
<dbReference type="EMBL" id="UYRT01006392">
    <property type="protein sequence ID" value="VDK40405.1"/>
    <property type="molecule type" value="Genomic_DNA"/>
</dbReference>
<dbReference type="SUPFAM" id="SSF64484">
    <property type="entry name" value="beta and beta-prime subunits of DNA dependent RNA-polymerase"/>
    <property type="match status" value="1"/>
</dbReference>
<proteinExistence type="predicted"/>
<dbReference type="WBParaSite" id="GPUH_0000367201-mRNA-1">
    <property type="protein sequence ID" value="GPUH_0000367201-mRNA-1"/>
    <property type="gene ID" value="GPUH_0000367201"/>
</dbReference>
<dbReference type="AlphaFoldDB" id="A0A183D4M4"/>
<name>A0A183D4M4_9BILA</name>
<evidence type="ECO:0000313" key="2">
    <source>
        <dbReference type="Proteomes" id="UP000271098"/>
    </source>
</evidence>
<protein>
    <submittedName>
        <fullName evidence="3">DOCK_N domain-containing protein</fullName>
    </submittedName>
</protein>
<accession>A0A183D4M4</accession>
<sequence>MALVTNGNCDKLAWRGAELREHFRMVWKNDGNLLRKMFPVFDSDDENYCPMDILFCETVQVPPTKYRPIRIFKGDKFENPQSVNLRKVLEASETIRAICLALTGNNDKSLLKLISERVSGNTMQSKMHNAYLTLQQRVGAIFDQDLDKSVDIRLRVPGIKQILEKKEVGALLFY</sequence>
<dbReference type="Proteomes" id="UP000271098">
    <property type="component" value="Unassembled WGS sequence"/>
</dbReference>
<evidence type="ECO:0000313" key="1">
    <source>
        <dbReference type="EMBL" id="VDK40405.1"/>
    </source>
</evidence>
<evidence type="ECO:0000313" key="3">
    <source>
        <dbReference type="WBParaSite" id="GPUH_0000367201-mRNA-1"/>
    </source>
</evidence>
<gene>
    <name evidence="1" type="ORF">GPUH_LOCUS3665</name>
</gene>
<dbReference type="OrthoDB" id="270392at2759"/>
<reference evidence="3" key="1">
    <citation type="submission" date="2016-06" db="UniProtKB">
        <authorList>
            <consortium name="WormBaseParasite"/>
        </authorList>
    </citation>
    <scope>IDENTIFICATION</scope>
</reference>
<organism evidence="3">
    <name type="scientific">Gongylonema pulchrum</name>
    <dbReference type="NCBI Taxonomy" id="637853"/>
    <lineage>
        <taxon>Eukaryota</taxon>
        <taxon>Metazoa</taxon>
        <taxon>Ecdysozoa</taxon>
        <taxon>Nematoda</taxon>
        <taxon>Chromadorea</taxon>
        <taxon>Rhabditida</taxon>
        <taxon>Spirurina</taxon>
        <taxon>Spiruromorpha</taxon>
        <taxon>Spiruroidea</taxon>
        <taxon>Gongylonematidae</taxon>
        <taxon>Gongylonema</taxon>
    </lineage>
</organism>
<reference evidence="1 2" key="2">
    <citation type="submission" date="2018-11" db="EMBL/GenBank/DDBJ databases">
        <authorList>
            <consortium name="Pathogen Informatics"/>
        </authorList>
    </citation>
    <scope>NUCLEOTIDE SEQUENCE [LARGE SCALE GENOMIC DNA]</scope>
</reference>